<keyword evidence="1 4" id="KW-0349">Heme</keyword>
<dbReference type="Gene3D" id="1.10.760.10">
    <property type="entry name" value="Cytochrome c-like domain"/>
    <property type="match status" value="1"/>
</dbReference>
<evidence type="ECO:0000259" key="6">
    <source>
        <dbReference type="PROSITE" id="PS51007"/>
    </source>
</evidence>
<dbReference type="InterPro" id="IPR036909">
    <property type="entry name" value="Cyt_c-like_dom_sf"/>
</dbReference>
<dbReference type="EMBL" id="LGTQ01000016">
    <property type="protein sequence ID" value="KPM46636.1"/>
    <property type="molecule type" value="Genomic_DNA"/>
</dbReference>
<dbReference type="RefSeq" id="WP_055151948.1">
    <property type="nucleotide sequence ID" value="NZ_CAKZPM010000044.1"/>
</dbReference>
<keyword evidence="5" id="KW-0732">Signal</keyword>
<dbReference type="OrthoDB" id="9796771at2"/>
<dbReference type="STRING" id="1605367.AFM12_19055"/>
<evidence type="ECO:0000313" key="7">
    <source>
        <dbReference type="EMBL" id="KPM46636.1"/>
    </source>
</evidence>
<dbReference type="GO" id="GO:0020037">
    <property type="term" value="F:heme binding"/>
    <property type="evidence" value="ECO:0007669"/>
    <property type="project" value="InterPro"/>
</dbReference>
<comment type="caution">
    <text evidence="7">The sequence shown here is derived from an EMBL/GenBank/DDBJ whole genome shotgun (WGS) entry which is preliminary data.</text>
</comment>
<dbReference type="SUPFAM" id="SSF46626">
    <property type="entry name" value="Cytochrome c"/>
    <property type="match status" value="1"/>
</dbReference>
<dbReference type="PROSITE" id="PS51007">
    <property type="entry name" value="CYTC"/>
    <property type="match status" value="1"/>
</dbReference>
<evidence type="ECO:0000256" key="1">
    <source>
        <dbReference type="ARBA" id="ARBA00022617"/>
    </source>
</evidence>
<organism evidence="7 8">
    <name type="scientific">Jiulongibacter sediminis</name>
    <dbReference type="NCBI Taxonomy" id="1605367"/>
    <lineage>
        <taxon>Bacteria</taxon>
        <taxon>Pseudomonadati</taxon>
        <taxon>Bacteroidota</taxon>
        <taxon>Cytophagia</taxon>
        <taxon>Cytophagales</taxon>
        <taxon>Leadbetterellaceae</taxon>
        <taxon>Jiulongibacter</taxon>
    </lineage>
</organism>
<dbReference type="Pfam" id="PF13442">
    <property type="entry name" value="Cytochrome_CBB3"/>
    <property type="match status" value="1"/>
</dbReference>
<feature type="chain" id="PRO_5006026284" evidence="5">
    <location>
        <begin position="24"/>
        <end position="202"/>
    </location>
</feature>
<dbReference type="GO" id="GO:0046872">
    <property type="term" value="F:metal ion binding"/>
    <property type="evidence" value="ECO:0007669"/>
    <property type="project" value="UniProtKB-KW"/>
</dbReference>
<accession>A0A0N8H981</accession>
<keyword evidence="8" id="KW-1185">Reference proteome</keyword>
<protein>
    <submittedName>
        <fullName evidence="7">Cytochrome C</fullName>
    </submittedName>
</protein>
<dbReference type="PROSITE" id="PS51257">
    <property type="entry name" value="PROKAR_LIPOPROTEIN"/>
    <property type="match status" value="1"/>
</dbReference>
<dbReference type="Proteomes" id="UP000050454">
    <property type="component" value="Unassembled WGS sequence"/>
</dbReference>
<reference evidence="7 8" key="1">
    <citation type="submission" date="2015-07" db="EMBL/GenBank/DDBJ databases">
        <title>The draft genome sequence of Leadbetterella sp. JN14-9.</title>
        <authorList>
            <person name="Liu Y."/>
            <person name="Du J."/>
            <person name="Shao Z."/>
        </authorList>
    </citation>
    <scope>NUCLEOTIDE SEQUENCE [LARGE SCALE GENOMIC DNA]</scope>
    <source>
        <strain evidence="7 8">JN14-9</strain>
    </source>
</reference>
<evidence type="ECO:0000256" key="5">
    <source>
        <dbReference type="SAM" id="SignalP"/>
    </source>
</evidence>
<evidence type="ECO:0000256" key="2">
    <source>
        <dbReference type="ARBA" id="ARBA00022723"/>
    </source>
</evidence>
<dbReference type="PANTHER" id="PTHR40394">
    <property type="entry name" value="LIPOPROTEIN-RELATED"/>
    <property type="match status" value="1"/>
</dbReference>
<dbReference type="PATRIC" id="fig|1605367.3.peg.1253"/>
<sequence length="202" mass="22609">MNILKNRISLFSAVALGFLLVSCNDPESTGWEYAPNMYNSRAYEAQTQWRANEVNPNGMNMREPVEGTVARRNYNTSFVQEDGTVLNDLMIYNTHADSLEWAAANLSNPIPWSEEVEDEGKVLYQRNCQHCHGAKGAGDGKVAAIYKGVPNYSSDALSSISGGHIYHVITHGKGRMWPHAAQVLPEERWKIVHYVQRLQLGS</sequence>
<proteinExistence type="predicted"/>
<evidence type="ECO:0000256" key="3">
    <source>
        <dbReference type="ARBA" id="ARBA00023004"/>
    </source>
</evidence>
<evidence type="ECO:0000313" key="8">
    <source>
        <dbReference type="Proteomes" id="UP000050454"/>
    </source>
</evidence>
<dbReference type="PANTHER" id="PTHR40394:SF2">
    <property type="entry name" value="QUINOL:CYTOCHROME C OXIDOREDUCTASE MEMBRANE PROTEIN"/>
    <property type="match status" value="1"/>
</dbReference>
<keyword evidence="2 4" id="KW-0479">Metal-binding</keyword>
<evidence type="ECO:0000256" key="4">
    <source>
        <dbReference type="PROSITE-ProRule" id="PRU00433"/>
    </source>
</evidence>
<keyword evidence="3 4" id="KW-0408">Iron</keyword>
<gene>
    <name evidence="7" type="ORF">AFM12_19055</name>
</gene>
<dbReference type="InterPro" id="IPR009056">
    <property type="entry name" value="Cyt_c-like_dom"/>
</dbReference>
<dbReference type="AlphaFoldDB" id="A0A0N8H981"/>
<name>A0A0N8H981_9BACT</name>
<feature type="signal peptide" evidence="5">
    <location>
        <begin position="1"/>
        <end position="23"/>
    </location>
</feature>
<feature type="domain" description="Cytochrome c" evidence="6">
    <location>
        <begin position="115"/>
        <end position="199"/>
    </location>
</feature>
<dbReference type="GO" id="GO:0009055">
    <property type="term" value="F:electron transfer activity"/>
    <property type="evidence" value="ECO:0007669"/>
    <property type="project" value="InterPro"/>
</dbReference>